<dbReference type="Gene3D" id="1.10.10.60">
    <property type="entry name" value="Homeodomain-like"/>
    <property type="match status" value="1"/>
</dbReference>
<dbReference type="EMBL" id="LNCU01000081">
    <property type="protein sequence ID" value="KWV52861.1"/>
    <property type="molecule type" value="Genomic_DNA"/>
</dbReference>
<dbReference type="AlphaFoldDB" id="A0A109JPS7"/>
<dbReference type="InterPro" id="IPR035418">
    <property type="entry name" value="AraC-bd_2"/>
</dbReference>
<dbReference type="GO" id="GO:0003700">
    <property type="term" value="F:DNA-binding transcription factor activity"/>
    <property type="evidence" value="ECO:0007669"/>
    <property type="project" value="InterPro"/>
</dbReference>
<dbReference type="Pfam" id="PF12833">
    <property type="entry name" value="HTH_18"/>
    <property type="match status" value="1"/>
</dbReference>
<proteinExistence type="predicted"/>
<dbReference type="RefSeq" id="WP_066509199.1">
    <property type="nucleotide sequence ID" value="NZ_LNCU01000081.1"/>
</dbReference>
<dbReference type="SUPFAM" id="SSF46689">
    <property type="entry name" value="Homeodomain-like"/>
    <property type="match status" value="1"/>
</dbReference>
<dbReference type="InterPro" id="IPR018060">
    <property type="entry name" value="HTH_AraC"/>
</dbReference>
<keyword evidence="2" id="KW-0804">Transcription</keyword>
<gene>
    <name evidence="4" type="ORF">AS156_09460</name>
</gene>
<dbReference type="GO" id="GO:0043565">
    <property type="term" value="F:sequence-specific DNA binding"/>
    <property type="evidence" value="ECO:0007669"/>
    <property type="project" value="InterPro"/>
</dbReference>
<dbReference type="PROSITE" id="PS01124">
    <property type="entry name" value="HTH_ARAC_FAMILY_2"/>
    <property type="match status" value="1"/>
</dbReference>
<sequence>MIAASNEVSATERLKDFARVATARVDDAAEAIGRIFCPHDLTPVDHSGGDFFALHNCASFDGFSFNYVAYGGSVAINPGCLDRFFLLQVPLHGSASVRTAACEVMTGPRHCASLLSPTIPTAMTWRGDCAQLILLLDRKLVEHRAAALGGVAVRPIEFNPAVDLSGSLGQALAARIEHLVALAEQLGPHKSLSAIASAEWRGALLNALLNDQRNSLSSAIDVFSGRAETQPAPLKRARAYLETRATEPLDLAELADVAGTGIRALQLGFRRHFGTTVSDMLLDIRLAQLNARLKTARPGERIVDIAFDLGFTHLSRMASAYRAKFGESPKATLHRLS</sequence>
<evidence type="ECO:0000256" key="2">
    <source>
        <dbReference type="ARBA" id="ARBA00023163"/>
    </source>
</evidence>
<name>A0A109JPS7_9BRAD</name>
<accession>A0A109JPS7</accession>
<organism evidence="4 5">
    <name type="scientific">Bradyrhizobium macuxiense</name>
    <dbReference type="NCBI Taxonomy" id="1755647"/>
    <lineage>
        <taxon>Bacteria</taxon>
        <taxon>Pseudomonadati</taxon>
        <taxon>Pseudomonadota</taxon>
        <taxon>Alphaproteobacteria</taxon>
        <taxon>Hyphomicrobiales</taxon>
        <taxon>Nitrobacteraceae</taxon>
        <taxon>Bradyrhizobium</taxon>
    </lineage>
</organism>
<dbReference type="PANTHER" id="PTHR47893:SF1">
    <property type="entry name" value="REGULATORY PROTEIN PCHR"/>
    <property type="match status" value="1"/>
</dbReference>
<evidence type="ECO:0000313" key="4">
    <source>
        <dbReference type="EMBL" id="KWV52861.1"/>
    </source>
</evidence>
<dbReference type="Pfam" id="PF14525">
    <property type="entry name" value="AraC_binding_2"/>
    <property type="match status" value="1"/>
</dbReference>
<dbReference type="InterPro" id="IPR009057">
    <property type="entry name" value="Homeodomain-like_sf"/>
</dbReference>
<dbReference type="SMART" id="SM00342">
    <property type="entry name" value="HTH_ARAC"/>
    <property type="match status" value="1"/>
</dbReference>
<dbReference type="InterPro" id="IPR053142">
    <property type="entry name" value="PchR_regulatory_protein"/>
</dbReference>
<reference evidence="4 5" key="1">
    <citation type="submission" date="2015-11" db="EMBL/GenBank/DDBJ databases">
        <title>Draft Genome Sequence of the Strain BR 10303 (Bradyrhizobium sp.) isolated from nodules of Centrolobium paraense.</title>
        <authorList>
            <person name="Zelli J.E."/>
            <person name="Simoes-Araujo J.L."/>
            <person name="Barauna A.C."/>
            <person name="Silva K."/>
        </authorList>
    </citation>
    <scope>NUCLEOTIDE SEQUENCE [LARGE SCALE GENOMIC DNA]</scope>
    <source>
        <strain evidence="4 5">BR 10303</strain>
    </source>
</reference>
<evidence type="ECO:0000313" key="5">
    <source>
        <dbReference type="Proteomes" id="UP000057737"/>
    </source>
</evidence>
<feature type="domain" description="HTH araC/xylS-type" evidence="3">
    <location>
        <begin position="235"/>
        <end position="335"/>
    </location>
</feature>
<comment type="caution">
    <text evidence="4">The sequence shown here is derived from an EMBL/GenBank/DDBJ whole genome shotgun (WGS) entry which is preliminary data.</text>
</comment>
<keyword evidence="1" id="KW-0805">Transcription regulation</keyword>
<evidence type="ECO:0000259" key="3">
    <source>
        <dbReference type="PROSITE" id="PS01124"/>
    </source>
</evidence>
<evidence type="ECO:0000256" key="1">
    <source>
        <dbReference type="ARBA" id="ARBA00023015"/>
    </source>
</evidence>
<keyword evidence="5" id="KW-1185">Reference proteome</keyword>
<protein>
    <submittedName>
        <fullName evidence="4">Transcriptional regulator</fullName>
    </submittedName>
</protein>
<dbReference type="Proteomes" id="UP000057737">
    <property type="component" value="Unassembled WGS sequence"/>
</dbReference>
<dbReference type="PANTHER" id="PTHR47893">
    <property type="entry name" value="REGULATORY PROTEIN PCHR"/>
    <property type="match status" value="1"/>
</dbReference>